<dbReference type="EMBL" id="SRLO01000039">
    <property type="protein sequence ID" value="TNN82496.1"/>
    <property type="molecule type" value="Genomic_DNA"/>
</dbReference>
<evidence type="ECO:0000256" key="1">
    <source>
        <dbReference type="SAM" id="MobiDB-lite"/>
    </source>
</evidence>
<name>A0A4Z2IX94_9TELE</name>
<accession>A0A4Z2IX94</accession>
<keyword evidence="3" id="KW-1185">Reference proteome</keyword>
<gene>
    <name evidence="2" type="ORF">EYF80_007331</name>
</gene>
<proteinExistence type="predicted"/>
<dbReference type="AlphaFoldDB" id="A0A4Z2IX94"/>
<feature type="region of interest" description="Disordered" evidence="1">
    <location>
        <begin position="1"/>
        <end position="87"/>
    </location>
</feature>
<feature type="compositionally biased region" description="Polar residues" evidence="1">
    <location>
        <begin position="13"/>
        <end position="28"/>
    </location>
</feature>
<evidence type="ECO:0000313" key="2">
    <source>
        <dbReference type="EMBL" id="TNN82496.1"/>
    </source>
</evidence>
<protein>
    <submittedName>
        <fullName evidence="2">Uncharacterized protein</fullName>
    </submittedName>
</protein>
<feature type="compositionally biased region" description="Polar residues" evidence="1">
    <location>
        <begin position="37"/>
        <end position="48"/>
    </location>
</feature>
<dbReference type="Proteomes" id="UP000314294">
    <property type="component" value="Unassembled WGS sequence"/>
</dbReference>
<sequence>MAIHGQPPETDQGENQSGSKAPRETTTGARDGRATPIPSSHPSLPTRYTSERVYNTGGPHRLSGGMHLQRPGEIGSDRRPSPGPGLTTYTAETRSRDGLEQQRIEESVAAAVRVESCPWRHREQHFHAALSVSGGAGSRGSQLTSAREIQPGTAAVIGVALNSAVLNLARNELNGAGGCSSRGRVDDCGGMVW</sequence>
<organism evidence="2 3">
    <name type="scientific">Liparis tanakae</name>
    <name type="common">Tanaka's snailfish</name>
    <dbReference type="NCBI Taxonomy" id="230148"/>
    <lineage>
        <taxon>Eukaryota</taxon>
        <taxon>Metazoa</taxon>
        <taxon>Chordata</taxon>
        <taxon>Craniata</taxon>
        <taxon>Vertebrata</taxon>
        <taxon>Euteleostomi</taxon>
        <taxon>Actinopterygii</taxon>
        <taxon>Neopterygii</taxon>
        <taxon>Teleostei</taxon>
        <taxon>Neoteleostei</taxon>
        <taxon>Acanthomorphata</taxon>
        <taxon>Eupercaria</taxon>
        <taxon>Perciformes</taxon>
        <taxon>Cottioidei</taxon>
        <taxon>Cottales</taxon>
        <taxon>Liparidae</taxon>
        <taxon>Liparis</taxon>
    </lineage>
</organism>
<reference evidence="2 3" key="1">
    <citation type="submission" date="2019-03" db="EMBL/GenBank/DDBJ databases">
        <title>First draft genome of Liparis tanakae, snailfish: a comprehensive survey of snailfish specific genes.</title>
        <authorList>
            <person name="Kim W."/>
            <person name="Song I."/>
            <person name="Jeong J.-H."/>
            <person name="Kim D."/>
            <person name="Kim S."/>
            <person name="Ryu S."/>
            <person name="Song J.Y."/>
            <person name="Lee S.K."/>
        </authorList>
    </citation>
    <scope>NUCLEOTIDE SEQUENCE [LARGE SCALE GENOMIC DNA]</scope>
    <source>
        <tissue evidence="2">Muscle</tissue>
    </source>
</reference>
<evidence type="ECO:0000313" key="3">
    <source>
        <dbReference type="Proteomes" id="UP000314294"/>
    </source>
</evidence>
<comment type="caution">
    <text evidence="2">The sequence shown here is derived from an EMBL/GenBank/DDBJ whole genome shotgun (WGS) entry which is preliminary data.</text>
</comment>